<dbReference type="EMBL" id="LAQL01000013">
    <property type="protein sequence ID" value="KLN59565.1"/>
    <property type="molecule type" value="Genomic_DNA"/>
</dbReference>
<dbReference type="AlphaFoldDB" id="A0A0H2MSF0"/>
<name>A0A0H2MSF0_9PROT</name>
<proteinExistence type="predicted"/>
<accession>A0A0H2MSF0</accession>
<feature type="region of interest" description="Disordered" evidence="1">
    <location>
        <begin position="22"/>
        <end position="56"/>
    </location>
</feature>
<dbReference type="RefSeq" id="WP_047765415.1">
    <property type="nucleotide sequence ID" value="NZ_LAQL01000013.1"/>
</dbReference>
<dbReference type="OrthoDB" id="8478305at2"/>
<feature type="compositionally biased region" description="Polar residues" evidence="1">
    <location>
        <begin position="39"/>
        <end position="52"/>
    </location>
</feature>
<keyword evidence="3" id="KW-1185">Reference proteome</keyword>
<feature type="compositionally biased region" description="Low complexity" evidence="1">
    <location>
        <begin position="27"/>
        <end position="38"/>
    </location>
</feature>
<dbReference type="Proteomes" id="UP000035444">
    <property type="component" value="Unassembled WGS sequence"/>
</dbReference>
<organism evidence="2 3">
    <name type="scientific">Kiloniella spongiae</name>
    <dbReference type="NCBI Taxonomy" id="1489064"/>
    <lineage>
        <taxon>Bacteria</taxon>
        <taxon>Pseudomonadati</taxon>
        <taxon>Pseudomonadota</taxon>
        <taxon>Alphaproteobacteria</taxon>
        <taxon>Rhodospirillales</taxon>
        <taxon>Kiloniellaceae</taxon>
        <taxon>Kiloniella</taxon>
    </lineage>
</organism>
<protein>
    <submittedName>
        <fullName evidence="2">Uncharacterized protein</fullName>
    </submittedName>
</protein>
<evidence type="ECO:0000313" key="2">
    <source>
        <dbReference type="EMBL" id="KLN59565.1"/>
    </source>
</evidence>
<comment type="caution">
    <text evidence="2">The sequence shown here is derived from an EMBL/GenBank/DDBJ whole genome shotgun (WGS) entry which is preliminary data.</text>
</comment>
<evidence type="ECO:0000313" key="3">
    <source>
        <dbReference type="Proteomes" id="UP000035444"/>
    </source>
</evidence>
<reference evidence="2 3" key="1">
    <citation type="submission" date="2015-03" db="EMBL/GenBank/DDBJ databases">
        <title>Genome Sequence of Kiloniella spongiae MEBiC09566, isolated from a marine sponge.</title>
        <authorList>
            <person name="Shao Z."/>
            <person name="Wang L."/>
            <person name="Li X."/>
        </authorList>
    </citation>
    <scope>NUCLEOTIDE SEQUENCE [LARGE SCALE GENOMIC DNA]</scope>
    <source>
        <strain evidence="2 3">MEBiC09566</strain>
    </source>
</reference>
<gene>
    <name evidence="2" type="ORF">WH96_16995</name>
</gene>
<evidence type="ECO:0000256" key="1">
    <source>
        <dbReference type="SAM" id="MobiDB-lite"/>
    </source>
</evidence>
<sequence length="356" mass="40142">MLKDLKKIYKAFKAGNKLGNKHDVEPLDVPVSPLSLPEETNQSETSKLQNNRQYRDSDPLSIIQQDNASLAANHFSQAAKEKTKKPTPFFKRLYSALYLETLFLVLVQMNAANAENEHQDASNVATQPIDANTSEELTSSTNINWSQGAISLKSVALKIDDFVDAQSNLGISTEAPSKDIRLDRLLDDLVTHNNFTPMKLKELDKSKTVSLQKFSKENEFDIVDEENDILIELDDDALLFATEELAVFGGNGFNFFIVNNEALNLFENNTLDNSWGSLRPGQEYFILKKEDVLEDDIEVVSLDEEISFDDEGESQTTETITVHYFMFQETIIGMSFDLPPDFYEKHGDIDIASLFT</sequence>